<dbReference type="InterPro" id="IPR020046">
    <property type="entry name" value="5-3_exonucl_a-hlix_arch_N"/>
</dbReference>
<dbReference type="InterPro" id="IPR036279">
    <property type="entry name" value="5-3_exonuclease_C_sf"/>
</dbReference>
<dbReference type="PROSITE" id="PS00447">
    <property type="entry name" value="DNA_POLYMERASE_A"/>
    <property type="match status" value="1"/>
</dbReference>
<evidence type="ECO:0000256" key="10">
    <source>
        <dbReference type="ARBA" id="ARBA00022801"/>
    </source>
</evidence>
<dbReference type="InterPro" id="IPR002298">
    <property type="entry name" value="DNA_polymerase_A"/>
</dbReference>
<organism evidence="22 23">
    <name type="scientific">Enterobacter kobei</name>
    <dbReference type="NCBI Taxonomy" id="208224"/>
    <lineage>
        <taxon>Bacteria</taxon>
        <taxon>Pseudomonadati</taxon>
        <taxon>Pseudomonadota</taxon>
        <taxon>Gammaproteobacteria</taxon>
        <taxon>Enterobacterales</taxon>
        <taxon>Enterobacteriaceae</taxon>
        <taxon>Enterobacter</taxon>
        <taxon>Enterobacter cloacae complex</taxon>
    </lineage>
</organism>
<dbReference type="InterPro" id="IPR002562">
    <property type="entry name" value="3'-5'_exonuclease_dom"/>
</dbReference>
<dbReference type="PANTHER" id="PTHR10133">
    <property type="entry name" value="DNA POLYMERASE I"/>
    <property type="match status" value="1"/>
</dbReference>
<dbReference type="EMBL" id="AP024590">
    <property type="protein sequence ID" value="BCU57667.1"/>
    <property type="molecule type" value="Genomic_DNA"/>
</dbReference>
<evidence type="ECO:0000313" key="23">
    <source>
        <dbReference type="Proteomes" id="UP000682928"/>
    </source>
</evidence>
<proteinExistence type="inferred from homology"/>
<dbReference type="InterPro" id="IPR012337">
    <property type="entry name" value="RNaseH-like_sf"/>
</dbReference>
<dbReference type="Gene3D" id="3.30.70.370">
    <property type="match status" value="1"/>
</dbReference>
<dbReference type="InterPro" id="IPR001098">
    <property type="entry name" value="DNA-dir_DNA_pol_A_palm_dom"/>
</dbReference>
<evidence type="ECO:0000256" key="2">
    <source>
        <dbReference type="ARBA" id="ARBA00011541"/>
    </source>
</evidence>
<evidence type="ECO:0000256" key="9">
    <source>
        <dbReference type="ARBA" id="ARBA00022763"/>
    </source>
</evidence>
<dbReference type="InterPro" id="IPR029060">
    <property type="entry name" value="PIN-like_dom_sf"/>
</dbReference>
<evidence type="ECO:0000313" key="22">
    <source>
        <dbReference type="EMBL" id="BCU57667.1"/>
    </source>
</evidence>
<dbReference type="NCBIfam" id="TIGR00593">
    <property type="entry name" value="pola"/>
    <property type="match status" value="1"/>
</dbReference>
<dbReference type="RefSeq" id="WP_212817248.1">
    <property type="nucleotide sequence ID" value="NZ_AP024590.1"/>
</dbReference>
<evidence type="ECO:0000259" key="21">
    <source>
        <dbReference type="SMART" id="SM00482"/>
    </source>
</evidence>
<dbReference type="GO" id="GO:0003887">
    <property type="term" value="F:DNA-directed DNA polymerase activity"/>
    <property type="evidence" value="ECO:0007669"/>
    <property type="project" value="UniProtKB-UniRule"/>
</dbReference>
<evidence type="ECO:0000256" key="11">
    <source>
        <dbReference type="ARBA" id="ARBA00022839"/>
    </source>
</evidence>
<dbReference type="EC" id="2.7.7.7" evidence="3 17"/>
<dbReference type="SUPFAM" id="SSF56672">
    <property type="entry name" value="DNA/RNA polymerases"/>
    <property type="match status" value="1"/>
</dbReference>
<dbReference type="GO" id="GO:0008408">
    <property type="term" value="F:3'-5' exonuclease activity"/>
    <property type="evidence" value="ECO:0007669"/>
    <property type="project" value="UniProtKB-UniRule"/>
</dbReference>
<evidence type="ECO:0000256" key="8">
    <source>
        <dbReference type="ARBA" id="ARBA00022722"/>
    </source>
</evidence>
<feature type="domain" description="5'-3' exonuclease" evidence="20">
    <location>
        <begin position="7"/>
        <end position="268"/>
    </location>
</feature>
<keyword evidence="9 18" id="KW-0227">DNA damage</keyword>
<dbReference type="SMART" id="SM00482">
    <property type="entry name" value="POLAc"/>
    <property type="match status" value="1"/>
</dbReference>
<dbReference type="AlphaFoldDB" id="A0AA86J2B1"/>
<dbReference type="InterPro" id="IPR002421">
    <property type="entry name" value="5-3_exonuclease"/>
</dbReference>
<dbReference type="InterPro" id="IPR019760">
    <property type="entry name" value="DNA-dir_DNA_pol_A_CS"/>
</dbReference>
<feature type="domain" description="DNA-directed DNA polymerase family A palm" evidence="21">
    <location>
        <begin position="686"/>
        <end position="892"/>
    </location>
</feature>
<keyword evidence="11 18" id="KW-0269">Exonuclease</keyword>
<comment type="catalytic activity">
    <reaction evidence="15 18">
        <text>DNA(n) + a 2'-deoxyribonucleoside 5'-triphosphate = DNA(n+1) + diphosphate</text>
        <dbReference type="Rhea" id="RHEA:22508"/>
        <dbReference type="Rhea" id="RHEA-COMP:17339"/>
        <dbReference type="Rhea" id="RHEA-COMP:17340"/>
        <dbReference type="ChEBI" id="CHEBI:33019"/>
        <dbReference type="ChEBI" id="CHEBI:61560"/>
        <dbReference type="ChEBI" id="CHEBI:173112"/>
        <dbReference type="EC" id="2.7.7.7"/>
    </reaction>
</comment>
<dbReference type="CDD" id="cd06139">
    <property type="entry name" value="DNA_polA_I_Ecoli_like_exo"/>
    <property type="match status" value="1"/>
</dbReference>
<dbReference type="NCBIfam" id="NF004397">
    <property type="entry name" value="PRK05755.1"/>
    <property type="match status" value="1"/>
</dbReference>
<dbReference type="Pfam" id="PF02739">
    <property type="entry name" value="5_3_exonuc_N"/>
    <property type="match status" value="1"/>
</dbReference>
<dbReference type="FunFam" id="3.40.50.1010:FF:000001">
    <property type="entry name" value="DNA polymerase I"/>
    <property type="match status" value="1"/>
</dbReference>
<dbReference type="GO" id="GO:0006261">
    <property type="term" value="P:DNA-templated DNA replication"/>
    <property type="evidence" value="ECO:0007669"/>
    <property type="project" value="UniProtKB-UniRule"/>
</dbReference>
<comment type="subunit">
    <text evidence="2">Single-chain monomer with multiple functions.</text>
</comment>
<dbReference type="SUPFAM" id="SSF88723">
    <property type="entry name" value="PIN domain-like"/>
    <property type="match status" value="1"/>
</dbReference>
<dbReference type="SMART" id="SM00475">
    <property type="entry name" value="53EXOc"/>
    <property type="match status" value="1"/>
</dbReference>
<evidence type="ECO:0000256" key="3">
    <source>
        <dbReference type="ARBA" id="ARBA00012417"/>
    </source>
</evidence>
<dbReference type="Gene3D" id="1.10.150.20">
    <property type="entry name" value="5' to 3' exonuclease, C-terminal subdomain"/>
    <property type="match status" value="2"/>
</dbReference>
<dbReference type="FunFam" id="3.30.420.10:FF:000026">
    <property type="entry name" value="DNA polymerase I"/>
    <property type="match status" value="1"/>
</dbReference>
<keyword evidence="10 18" id="KW-0378">Hydrolase</keyword>
<dbReference type="SUPFAM" id="SSF47807">
    <property type="entry name" value="5' to 3' exonuclease, C-terminal subdomain"/>
    <property type="match status" value="1"/>
</dbReference>
<evidence type="ECO:0000256" key="16">
    <source>
        <dbReference type="ARBA" id="ARBA00060162"/>
    </source>
</evidence>
<evidence type="ECO:0000256" key="15">
    <source>
        <dbReference type="ARBA" id="ARBA00049244"/>
    </source>
</evidence>
<protein>
    <recommendedName>
        <fullName evidence="4 17">DNA polymerase I</fullName>
        <ecNumber evidence="3 17">2.7.7.7</ecNumber>
    </recommendedName>
</protein>
<dbReference type="Proteomes" id="UP000682928">
    <property type="component" value="Chromosome"/>
</dbReference>
<dbReference type="GO" id="GO:0006302">
    <property type="term" value="P:double-strand break repair"/>
    <property type="evidence" value="ECO:0007669"/>
    <property type="project" value="TreeGrafter"/>
</dbReference>
<evidence type="ECO:0000256" key="13">
    <source>
        <dbReference type="ARBA" id="ARBA00023125"/>
    </source>
</evidence>
<evidence type="ECO:0000256" key="6">
    <source>
        <dbReference type="ARBA" id="ARBA00022695"/>
    </source>
</evidence>
<dbReference type="InterPro" id="IPR036397">
    <property type="entry name" value="RNaseH_sf"/>
</dbReference>
<dbReference type="Gene3D" id="3.30.420.10">
    <property type="entry name" value="Ribonuclease H-like superfamily/Ribonuclease H"/>
    <property type="match status" value="1"/>
</dbReference>
<dbReference type="Pfam" id="PF01367">
    <property type="entry name" value="5_3_exonuc"/>
    <property type="match status" value="1"/>
</dbReference>
<evidence type="ECO:0000256" key="14">
    <source>
        <dbReference type="ARBA" id="ARBA00023204"/>
    </source>
</evidence>
<dbReference type="InterPro" id="IPR018320">
    <property type="entry name" value="DNA_polymerase_1"/>
</dbReference>
<comment type="similarity">
    <text evidence="1 18">Belongs to the DNA polymerase type-A family.</text>
</comment>
<evidence type="ECO:0000256" key="18">
    <source>
        <dbReference type="RuleBase" id="RU004460"/>
    </source>
</evidence>
<keyword evidence="8" id="KW-0540">Nuclease</keyword>
<keyword evidence="13 18" id="KW-0238">DNA-binding</keyword>
<comment type="function">
    <text evidence="16">In addition to polymerase activity, this DNA polymerase exhibits 3'-5' and 5'-3' exonuclease activity. It is able to utilize nicked circular duplex DNA as a template and can unwind the parental DNA strand from its template.</text>
</comment>
<dbReference type="CDD" id="cd09898">
    <property type="entry name" value="H3TH_53EXO"/>
    <property type="match status" value="1"/>
</dbReference>
<dbReference type="CDD" id="cd09859">
    <property type="entry name" value="PIN_53EXO"/>
    <property type="match status" value="1"/>
</dbReference>
<dbReference type="FunFam" id="1.10.150.20:FF:000002">
    <property type="entry name" value="DNA polymerase I"/>
    <property type="match status" value="1"/>
</dbReference>
<dbReference type="SMART" id="SM00474">
    <property type="entry name" value="35EXOc"/>
    <property type="match status" value="1"/>
</dbReference>
<reference evidence="22" key="1">
    <citation type="submission" date="2021-04" db="EMBL/GenBank/DDBJ databases">
        <title>Difference and commonality of drug resistance evolution in various bacteria. and drug sensitivity profiles.</title>
        <authorList>
            <person name="Maeda T."/>
            <person name="Shibai A."/>
            <person name="Kawada K."/>
            <person name="Kotani H."/>
            <person name="Tarusawa Y."/>
            <person name="Tanabe K."/>
            <person name="Furusawa C."/>
        </authorList>
    </citation>
    <scope>NUCLEOTIDE SEQUENCE</scope>
    <source>
        <strain evidence="22">JCM 8580</strain>
    </source>
</reference>
<accession>A0AA86J2B1</accession>
<feature type="domain" description="3'-5' exonuclease" evidence="19">
    <location>
        <begin position="332"/>
        <end position="517"/>
    </location>
</feature>
<dbReference type="FunFam" id="1.20.1060.10:FF:000001">
    <property type="entry name" value="DNA polymerase I"/>
    <property type="match status" value="1"/>
</dbReference>
<dbReference type="Gene3D" id="3.40.50.1010">
    <property type="entry name" value="5'-nuclease"/>
    <property type="match status" value="1"/>
</dbReference>
<gene>
    <name evidence="18 22" type="primary">polA</name>
    <name evidence="22" type="ORF">ENKO_42610</name>
</gene>
<dbReference type="SUPFAM" id="SSF53098">
    <property type="entry name" value="Ribonuclease H-like"/>
    <property type="match status" value="1"/>
</dbReference>
<evidence type="ECO:0000256" key="7">
    <source>
        <dbReference type="ARBA" id="ARBA00022705"/>
    </source>
</evidence>
<dbReference type="SMART" id="SM00279">
    <property type="entry name" value="HhH2"/>
    <property type="match status" value="1"/>
</dbReference>
<keyword evidence="5 18" id="KW-0808">Transferase</keyword>
<dbReference type="CDD" id="cd08637">
    <property type="entry name" value="DNA_pol_A_pol_I_C"/>
    <property type="match status" value="1"/>
</dbReference>
<evidence type="ECO:0000256" key="17">
    <source>
        <dbReference type="NCBIfam" id="TIGR00593"/>
    </source>
</evidence>
<name>A0AA86J2B1_9ENTR</name>
<dbReference type="Pfam" id="PF01612">
    <property type="entry name" value="DNA_pol_A_exo1"/>
    <property type="match status" value="1"/>
</dbReference>
<dbReference type="Gene3D" id="1.20.1060.10">
    <property type="entry name" value="Taq DNA Polymerase, Chain T, domain 4"/>
    <property type="match status" value="1"/>
</dbReference>
<sequence>MVQIPENPLILVDGSSYLYRAYHAFPPLTNSAGEPTGAMYGVLNMLRSLILQYQPTHAAVVFDAKGKTFRDELFEHYKSHRPPMPDDLRAQIEPLHAMVKAMGLPLMAVSGVEADDVIGTLAREAEKMGRPVLISTGDKDMAQLVTPGITLINTMSNTILGPEEVVSKYGVPPELIIDFLALMGDSSDNIPGVPGVGEKTAQALLQGLGGLDTLYAESDKIASLSFRGAKTMAAKLEQNKEVAYLSYQLATIKTDVELELTCDKLEVQAPAVEELMAMFQKYDFKRWTADLEAGKWLQVRGAKSPARPFEAAVVVEEDDEPATVLSADNHLTILDEETLKAWIPRLEKAPVLAFDTETDSLENVSANLVGLSFAVEPGVAIYIPVAHDYLDAPEQIARERALELLTPLLENEKVLKVGQNLKFDRGILQNYGIELRGIAFDTMLESYILDSVVGRHDMDTLADRWLKHTTITFEQIAGKGKNQLTFNQIDLEQAGRYAAEDADVTLQLHLKMWPKLQQHAGPLNIFNNIEMPLVPVLSRIERNGVKIDPAVLHKHSGEITLRLAELEKIAHDIAGEPFNLASTKQLQTILFEKQGIKPLKKTPGGAPSTSEEVLEELALDYPLPKIILEHRGLSKLKSTYTDKLPLMINPKTGRVHTSYHQAVTATGRLSSTDPNLQNIPVRNEEGRRIRQAFIAPEDYLIVSADYSQIELRIMAHLSRDKGLLSAFAEGKDIHRATAAEVFGMPLESVSNEQRRSAKAINFGLIYGMSAFGLSRQLNIPRRESQKYMDLYFERYPGVQEYMERTRAQAKEQGYVETLDGRRLYLPDIKSSNGARRAGAERAAINAPMQGTAADIIKRAMIAVDRWLETEKPRVRMIMQVHDELVFEVHKDDVEAVSKKIHELMENSTTLDVPLLVEVGSGENWDQAH</sequence>
<evidence type="ECO:0000256" key="4">
    <source>
        <dbReference type="ARBA" id="ARBA00020311"/>
    </source>
</evidence>
<dbReference type="InterPro" id="IPR043502">
    <property type="entry name" value="DNA/RNA_pol_sf"/>
</dbReference>
<keyword evidence="14 18" id="KW-0234">DNA repair</keyword>
<evidence type="ECO:0000256" key="1">
    <source>
        <dbReference type="ARBA" id="ARBA00007705"/>
    </source>
</evidence>
<dbReference type="GO" id="GO:0008409">
    <property type="term" value="F:5'-3' exonuclease activity"/>
    <property type="evidence" value="ECO:0007669"/>
    <property type="project" value="UniProtKB-UniRule"/>
</dbReference>
<keyword evidence="6 18" id="KW-0548">Nucleotidyltransferase</keyword>
<dbReference type="PANTHER" id="PTHR10133:SF27">
    <property type="entry name" value="DNA POLYMERASE NU"/>
    <property type="match status" value="1"/>
</dbReference>
<evidence type="ECO:0000259" key="19">
    <source>
        <dbReference type="SMART" id="SM00474"/>
    </source>
</evidence>
<evidence type="ECO:0000259" key="20">
    <source>
        <dbReference type="SMART" id="SM00475"/>
    </source>
</evidence>
<keyword evidence="12 18" id="KW-0239">DNA-directed DNA polymerase</keyword>
<dbReference type="InterPro" id="IPR020045">
    <property type="entry name" value="DNA_polI_H3TH"/>
</dbReference>
<dbReference type="Pfam" id="PF00476">
    <property type="entry name" value="DNA_pol_A"/>
    <property type="match status" value="1"/>
</dbReference>
<evidence type="ECO:0000256" key="5">
    <source>
        <dbReference type="ARBA" id="ARBA00022679"/>
    </source>
</evidence>
<dbReference type="InterPro" id="IPR008918">
    <property type="entry name" value="HhH2"/>
</dbReference>
<dbReference type="GO" id="GO:0003677">
    <property type="term" value="F:DNA binding"/>
    <property type="evidence" value="ECO:0007669"/>
    <property type="project" value="UniProtKB-UniRule"/>
</dbReference>
<keyword evidence="7 18" id="KW-0235">DNA replication</keyword>
<dbReference type="PRINTS" id="PR00868">
    <property type="entry name" value="DNAPOLI"/>
</dbReference>
<evidence type="ECO:0000256" key="12">
    <source>
        <dbReference type="ARBA" id="ARBA00022932"/>
    </source>
</evidence>
<dbReference type="FunFam" id="1.10.150.20:FF:000003">
    <property type="entry name" value="DNA polymerase I"/>
    <property type="match status" value="1"/>
</dbReference>